<name>A0A4U7AZ04_9PEZI</name>
<comment type="caution">
    <text evidence="1">The sequence shown here is derived from an EMBL/GenBank/DDBJ whole genome shotgun (WGS) entry which is preliminary data.</text>
</comment>
<evidence type="ECO:0000313" key="2">
    <source>
        <dbReference type="Proteomes" id="UP000308133"/>
    </source>
</evidence>
<dbReference type="EMBL" id="PTQR01000071">
    <property type="protein sequence ID" value="TKX22181.1"/>
    <property type="molecule type" value="Genomic_DNA"/>
</dbReference>
<gene>
    <name evidence="1" type="ORF">C1H76_5614</name>
</gene>
<reference evidence="1 2" key="1">
    <citation type="submission" date="2018-02" db="EMBL/GenBank/DDBJ databases">
        <title>Draft genome sequences of Elsinoe sp., causing black scab on jojoba.</title>
        <authorList>
            <person name="Stodart B."/>
            <person name="Jeffress S."/>
            <person name="Ash G."/>
            <person name="Arun Chinnappa K."/>
        </authorList>
    </citation>
    <scope>NUCLEOTIDE SEQUENCE [LARGE SCALE GENOMIC DNA]</scope>
    <source>
        <strain evidence="1 2">Hillstone_2</strain>
    </source>
</reference>
<dbReference type="Proteomes" id="UP000308133">
    <property type="component" value="Unassembled WGS sequence"/>
</dbReference>
<proteinExistence type="predicted"/>
<dbReference type="AlphaFoldDB" id="A0A4U7AZ04"/>
<accession>A0A4U7AZ04</accession>
<organism evidence="1 2">
    <name type="scientific">Elsinoe australis</name>
    <dbReference type="NCBI Taxonomy" id="40998"/>
    <lineage>
        <taxon>Eukaryota</taxon>
        <taxon>Fungi</taxon>
        <taxon>Dikarya</taxon>
        <taxon>Ascomycota</taxon>
        <taxon>Pezizomycotina</taxon>
        <taxon>Dothideomycetes</taxon>
        <taxon>Dothideomycetidae</taxon>
        <taxon>Myriangiales</taxon>
        <taxon>Elsinoaceae</taxon>
        <taxon>Elsinoe</taxon>
    </lineage>
</organism>
<evidence type="ECO:0000313" key="1">
    <source>
        <dbReference type="EMBL" id="TKX22181.1"/>
    </source>
</evidence>
<sequence>MDMSAQILPALTNVSLATVLHIQLDELPNGIPTPTVPSEQVTVSAPAANGPFAFLQLPAEIRNGIYQHVVNKWGHPEDSAEPAISRACRQTSLESAKMFYHDTTIALHFSFLPFILSQPYFINLAAVNQVLQRPASTTAPRNMEAIADPDSPFLPHVFPDSRLPGHPILDGPGFLAGLKDNDAPLPTRIQFPVAYASGRITPSMLRDGVDRYDPSISRLVLTVIYNHATGTLRLERIEEICEVFQLSDSTYKQHRYTLIQRDNTPKDSMPFFKQATSKPAHATRLARNVHNFFLPAVNMANEAAPKEEWAVLKDGEVRRLEWMIRLIGSLQMSMYYEEEMRFHCRTLLGLVLPFGYWFH</sequence>
<protein>
    <submittedName>
        <fullName evidence="1">Uncharacterized protein</fullName>
    </submittedName>
</protein>